<accession>A0ABD2PXL1</accession>
<feature type="domain" description="Phenylalanyl tRNA synthetase beta chain core" evidence="3">
    <location>
        <begin position="9"/>
        <end position="182"/>
    </location>
</feature>
<dbReference type="GO" id="GO:0004826">
    <property type="term" value="F:phenylalanine-tRNA ligase activity"/>
    <property type="evidence" value="ECO:0007669"/>
    <property type="project" value="UniProtKB-EC"/>
</dbReference>
<evidence type="ECO:0000313" key="4">
    <source>
        <dbReference type="EMBL" id="KAL3311201.1"/>
    </source>
</evidence>
<dbReference type="AlphaFoldDB" id="A0ABD2PXL1"/>
<dbReference type="InterPro" id="IPR045060">
    <property type="entry name" value="Phe-tRNA-ligase_IIc_bsu"/>
</dbReference>
<comment type="subunit">
    <text evidence="1">Tetramer of two alpha and two beta subunits.</text>
</comment>
<proteinExistence type="predicted"/>
<dbReference type="PANTHER" id="PTHR10947">
    <property type="entry name" value="PHENYLALANYL-TRNA SYNTHETASE BETA CHAIN AND LEUCINE-RICH REPEAT-CONTAINING PROTEIN 47"/>
    <property type="match status" value="1"/>
</dbReference>
<evidence type="ECO:0000256" key="2">
    <source>
        <dbReference type="ARBA" id="ARBA00049255"/>
    </source>
</evidence>
<dbReference type="CDD" id="cd00769">
    <property type="entry name" value="PheRS_beta_core"/>
    <property type="match status" value="1"/>
</dbReference>
<dbReference type="Proteomes" id="UP001626550">
    <property type="component" value="Unassembled WGS sequence"/>
</dbReference>
<dbReference type="PANTHER" id="PTHR10947:SF0">
    <property type="entry name" value="PHENYLALANINE--TRNA LIGASE BETA SUBUNIT"/>
    <property type="match status" value="1"/>
</dbReference>
<dbReference type="InterPro" id="IPR041616">
    <property type="entry name" value="PheRS_beta_core"/>
</dbReference>
<evidence type="ECO:0000259" key="3">
    <source>
        <dbReference type="Pfam" id="PF17759"/>
    </source>
</evidence>
<organism evidence="4 5">
    <name type="scientific">Cichlidogyrus casuarinus</name>
    <dbReference type="NCBI Taxonomy" id="1844966"/>
    <lineage>
        <taxon>Eukaryota</taxon>
        <taxon>Metazoa</taxon>
        <taxon>Spiralia</taxon>
        <taxon>Lophotrochozoa</taxon>
        <taxon>Platyhelminthes</taxon>
        <taxon>Monogenea</taxon>
        <taxon>Monopisthocotylea</taxon>
        <taxon>Dactylogyridea</taxon>
        <taxon>Ancyrocephalidae</taxon>
        <taxon>Cichlidogyrus</taxon>
    </lineage>
</organism>
<name>A0ABD2PXL1_9PLAT</name>
<evidence type="ECO:0000256" key="1">
    <source>
        <dbReference type="ARBA" id="ARBA00011209"/>
    </source>
</evidence>
<dbReference type="Gene3D" id="3.30.930.10">
    <property type="entry name" value="Bira Bifunctional Protein, Domain 2"/>
    <property type="match status" value="1"/>
</dbReference>
<reference evidence="4 5" key="1">
    <citation type="submission" date="2024-11" db="EMBL/GenBank/DDBJ databases">
        <title>Adaptive evolution of stress response genes in parasites aligns with host niche diversity.</title>
        <authorList>
            <person name="Hahn C."/>
            <person name="Resl P."/>
        </authorList>
    </citation>
    <scope>NUCLEOTIDE SEQUENCE [LARGE SCALE GENOMIC DNA]</scope>
    <source>
        <strain evidence="4">EGGRZ-B1_66</strain>
        <tissue evidence="4">Body</tissue>
    </source>
</reference>
<dbReference type="FunFam" id="3.30.930.10:FF:000059">
    <property type="entry name" value="phenylalanine--tRNA ligase beta subunit"/>
    <property type="match status" value="1"/>
</dbReference>
<sequence length="186" mass="20778">CSRDDLSTKLRKELKSLPVVHISNPKTQEFQVVRTTLLPGILQTVCNNKSMPLPLKIFEIQDVVLKDAKREVGCRNERRLCAVYYGKTSGFEVVHGLLDRVMEMLEVSDVPCSGAEAVPSSRRSNQSYRIEASSDPTFFDGRCAKVVIEPGNQVIGTFGTLHPEVIKHFDLTMPCSALEINIEPFL</sequence>
<feature type="non-terminal residue" evidence="4">
    <location>
        <position position="1"/>
    </location>
</feature>
<comment type="catalytic activity">
    <reaction evidence="2">
        <text>tRNA(Phe) + L-phenylalanine + ATP = L-phenylalanyl-tRNA(Phe) + AMP + diphosphate + H(+)</text>
        <dbReference type="Rhea" id="RHEA:19413"/>
        <dbReference type="Rhea" id="RHEA-COMP:9668"/>
        <dbReference type="Rhea" id="RHEA-COMP:9699"/>
        <dbReference type="ChEBI" id="CHEBI:15378"/>
        <dbReference type="ChEBI" id="CHEBI:30616"/>
        <dbReference type="ChEBI" id="CHEBI:33019"/>
        <dbReference type="ChEBI" id="CHEBI:58095"/>
        <dbReference type="ChEBI" id="CHEBI:78442"/>
        <dbReference type="ChEBI" id="CHEBI:78531"/>
        <dbReference type="ChEBI" id="CHEBI:456215"/>
        <dbReference type="EC" id="6.1.1.20"/>
    </reaction>
</comment>
<protein>
    <recommendedName>
        <fullName evidence="3">Phenylalanyl tRNA synthetase beta chain core domain-containing protein</fullName>
    </recommendedName>
</protein>
<gene>
    <name evidence="4" type="ORF">Ciccas_010222</name>
</gene>
<keyword evidence="5" id="KW-1185">Reference proteome</keyword>
<evidence type="ECO:0000313" key="5">
    <source>
        <dbReference type="Proteomes" id="UP001626550"/>
    </source>
</evidence>
<dbReference type="EMBL" id="JBJKFK010002372">
    <property type="protein sequence ID" value="KAL3311201.1"/>
    <property type="molecule type" value="Genomic_DNA"/>
</dbReference>
<dbReference type="SUPFAM" id="SSF55681">
    <property type="entry name" value="Class II aaRS and biotin synthetases"/>
    <property type="match status" value="1"/>
</dbReference>
<dbReference type="InterPro" id="IPR045864">
    <property type="entry name" value="aa-tRNA-synth_II/BPL/LPL"/>
</dbReference>
<comment type="caution">
    <text evidence="4">The sequence shown here is derived from an EMBL/GenBank/DDBJ whole genome shotgun (WGS) entry which is preliminary data.</text>
</comment>
<dbReference type="Pfam" id="PF17759">
    <property type="entry name" value="tRNA_synthFbeta"/>
    <property type="match status" value="1"/>
</dbReference>